<dbReference type="EMBL" id="AFIG01000001">
    <property type="protein sequence ID" value="EGL54477.1"/>
    <property type="molecule type" value="Genomic_DNA"/>
</dbReference>
<organism evidence="1 2">
    <name type="scientific">Methylophaga aminisulfidivorans MP</name>
    <dbReference type="NCBI Taxonomy" id="1026882"/>
    <lineage>
        <taxon>Bacteria</taxon>
        <taxon>Pseudomonadati</taxon>
        <taxon>Pseudomonadota</taxon>
        <taxon>Gammaproteobacteria</taxon>
        <taxon>Thiotrichales</taxon>
        <taxon>Piscirickettsiaceae</taxon>
        <taxon>Methylophaga</taxon>
    </lineage>
</organism>
<proteinExistence type="predicted"/>
<protein>
    <submittedName>
        <fullName evidence="1">Uncharacterized protein</fullName>
    </submittedName>
</protein>
<dbReference type="AlphaFoldDB" id="F5SZQ0"/>
<accession>F5SZQ0</accession>
<keyword evidence="2" id="KW-1185">Reference proteome</keyword>
<dbReference type="RefSeq" id="WP_007144363.1">
    <property type="nucleotide sequence ID" value="NZ_AFIG01000001.1"/>
</dbReference>
<dbReference type="Proteomes" id="UP000003544">
    <property type="component" value="Unassembled WGS sequence"/>
</dbReference>
<reference evidence="1 2" key="1">
    <citation type="journal article" date="2011" name="J. Bacteriol.">
        <title>Draft genome sequence of Methylophaga aminisulfidivorans MP T.</title>
        <authorList>
            <person name="Han G.H."/>
            <person name="Kim W."/>
            <person name="Chun J."/>
            <person name="Kim S.W."/>
        </authorList>
    </citation>
    <scope>NUCLEOTIDE SEQUENCE [LARGE SCALE GENOMIC DNA]</scope>
    <source>
        <strain evidence="2">MP(T)</strain>
    </source>
</reference>
<gene>
    <name evidence="1" type="ORF">MAMP_01133</name>
</gene>
<comment type="caution">
    <text evidence="1">The sequence shown here is derived from an EMBL/GenBank/DDBJ whole genome shotgun (WGS) entry which is preliminary data.</text>
</comment>
<evidence type="ECO:0000313" key="1">
    <source>
        <dbReference type="EMBL" id="EGL54477.1"/>
    </source>
</evidence>
<name>F5SZQ0_9GAMM</name>
<sequence>MSQKHEYEFTTKTPWLGLPRIINVYEKHLTIHRKFWFFPWAIETIPFSSITSIYHSPPTKNLHGYFRFKEYGETEDSEIIWYENDDGEFISEMLEFITQRIT</sequence>
<evidence type="ECO:0000313" key="2">
    <source>
        <dbReference type="Proteomes" id="UP000003544"/>
    </source>
</evidence>